<proteinExistence type="predicted"/>
<sequence length="60" mass="6681">MDRLPPYRTPTDAEWDEFLGHFELRKVSVGLCGRAFSSPCIHEHAPLTSIHRSDGVVSAS</sequence>
<evidence type="ECO:0000313" key="1">
    <source>
        <dbReference type="EMBL" id="TWP33036.1"/>
    </source>
</evidence>
<accession>A0A563DS85</accession>
<reference evidence="1 2" key="2">
    <citation type="submission" date="2019-08" db="EMBL/GenBank/DDBJ databases">
        <title>Jejuicoccus antrihumi gen. nov., sp. nov., a new member of the family Dermacoccaceae isolated from a cave.</title>
        <authorList>
            <person name="Schumann P."/>
            <person name="Kim I.S."/>
        </authorList>
    </citation>
    <scope>NUCLEOTIDE SEQUENCE [LARGE SCALE GENOMIC DNA]</scope>
    <source>
        <strain evidence="1 2">C5-26</strain>
    </source>
</reference>
<dbReference type="OrthoDB" id="7476432at2"/>
<evidence type="ECO:0000313" key="2">
    <source>
        <dbReference type="Proteomes" id="UP000320244"/>
    </source>
</evidence>
<protein>
    <submittedName>
        <fullName evidence="1">Uncharacterized protein</fullName>
    </submittedName>
</protein>
<reference evidence="1 2" key="1">
    <citation type="submission" date="2019-05" db="EMBL/GenBank/DDBJ databases">
        <authorList>
            <person name="Lee S.D."/>
        </authorList>
    </citation>
    <scope>NUCLEOTIDE SEQUENCE [LARGE SCALE GENOMIC DNA]</scope>
    <source>
        <strain evidence="1 2">C5-26</strain>
    </source>
</reference>
<organism evidence="1 2">
    <name type="scientific">Leekyejoonella antrihumi</name>
    <dbReference type="NCBI Taxonomy" id="1660198"/>
    <lineage>
        <taxon>Bacteria</taxon>
        <taxon>Bacillati</taxon>
        <taxon>Actinomycetota</taxon>
        <taxon>Actinomycetes</taxon>
        <taxon>Micrococcales</taxon>
        <taxon>Dermacoccaceae</taxon>
        <taxon>Leekyejoonella</taxon>
    </lineage>
</organism>
<dbReference type="AlphaFoldDB" id="A0A563DS85"/>
<comment type="caution">
    <text evidence="1">The sequence shown here is derived from an EMBL/GenBank/DDBJ whole genome shotgun (WGS) entry which is preliminary data.</text>
</comment>
<name>A0A563DS85_9MICO</name>
<gene>
    <name evidence="1" type="ORF">FGL98_22370</name>
</gene>
<dbReference type="EMBL" id="VCQV01000049">
    <property type="protein sequence ID" value="TWP33036.1"/>
    <property type="molecule type" value="Genomic_DNA"/>
</dbReference>
<dbReference type="Proteomes" id="UP000320244">
    <property type="component" value="Unassembled WGS sequence"/>
</dbReference>
<keyword evidence="2" id="KW-1185">Reference proteome</keyword>